<evidence type="ECO:0000256" key="5">
    <source>
        <dbReference type="ARBA" id="ARBA00012232"/>
    </source>
</evidence>
<evidence type="ECO:0000259" key="14">
    <source>
        <dbReference type="SMART" id="SM00065"/>
    </source>
</evidence>
<keyword evidence="9 15" id="KW-0808">Transferase</keyword>
<dbReference type="Gene3D" id="1.10.274.10">
    <property type="entry name" value="PtsI, HPr-binding domain"/>
    <property type="match status" value="1"/>
</dbReference>
<dbReference type="InterPro" id="IPR015813">
    <property type="entry name" value="Pyrv/PenolPyrv_kinase-like_dom"/>
</dbReference>
<evidence type="ECO:0000256" key="6">
    <source>
        <dbReference type="ARBA" id="ARBA00022448"/>
    </source>
</evidence>
<keyword evidence="10" id="KW-0598">Phosphotransferase system</keyword>
<dbReference type="InterPro" id="IPR008731">
    <property type="entry name" value="PTS_EIN"/>
</dbReference>
<proteinExistence type="inferred from homology"/>
<dbReference type="SUPFAM" id="SSF47831">
    <property type="entry name" value="Enzyme I of the PEP:sugar phosphotransferase system HPr-binding (sub)domain"/>
    <property type="match status" value="1"/>
</dbReference>
<dbReference type="Gene3D" id="3.50.30.10">
    <property type="entry name" value="Phosphohistidine domain"/>
    <property type="match status" value="1"/>
</dbReference>
<name>A0A5Q2QD50_9GAMM</name>
<dbReference type="GO" id="GO:0046872">
    <property type="term" value="F:metal ion binding"/>
    <property type="evidence" value="ECO:0007669"/>
    <property type="project" value="UniProtKB-KW"/>
</dbReference>
<comment type="subcellular location">
    <subcellularLocation>
        <location evidence="3">Cytoplasm</location>
    </subcellularLocation>
</comment>
<keyword evidence="8" id="KW-0762">Sugar transport</keyword>
<evidence type="ECO:0000256" key="9">
    <source>
        <dbReference type="ARBA" id="ARBA00022679"/>
    </source>
</evidence>
<dbReference type="InterPro" id="IPR036618">
    <property type="entry name" value="PtsI_HPr-bd_sf"/>
</dbReference>
<evidence type="ECO:0000256" key="1">
    <source>
        <dbReference type="ARBA" id="ARBA00000683"/>
    </source>
</evidence>
<evidence type="ECO:0000256" key="4">
    <source>
        <dbReference type="ARBA" id="ARBA00007837"/>
    </source>
</evidence>
<dbReference type="OrthoDB" id="9765468at2"/>
<evidence type="ECO:0000256" key="13">
    <source>
        <dbReference type="ARBA" id="ARBA00022842"/>
    </source>
</evidence>
<dbReference type="PROSITE" id="PS00742">
    <property type="entry name" value="PEP_ENZYMES_2"/>
    <property type="match status" value="1"/>
</dbReference>
<dbReference type="PANTHER" id="PTHR46244:SF1">
    <property type="entry name" value="PHOSPHOENOLPYRUVATE-DEPENDENT PHOSPHOTRANSFERASE SYSTEM"/>
    <property type="match status" value="1"/>
</dbReference>
<dbReference type="InterPro" id="IPR050499">
    <property type="entry name" value="PEP-utilizing_PTS_enzyme"/>
</dbReference>
<dbReference type="PRINTS" id="PR01736">
    <property type="entry name" value="PHPHTRNFRASE"/>
</dbReference>
<keyword evidence="11" id="KW-0479">Metal-binding</keyword>
<feature type="domain" description="GAF" evidence="14">
    <location>
        <begin position="17"/>
        <end position="164"/>
    </location>
</feature>
<evidence type="ECO:0000256" key="12">
    <source>
        <dbReference type="ARBA" id="ARBA00022777"/>
    </source>
</evidence>
<dbReference type="InterPro" id="IPR000121">
    <property type="entry name" value="PEP_util_C"/>
</dbReference>
<dbReference type="Gene3D" id="3.30.450.40">
    <property type="match status" value="1"/>
</dbReference>
<dbReference type="GO" id="GO:0005737">
    <property type="term" value="C:cytoplasm"/>
    <property type="evidence" value="ECO:0007669"/>
    <property type="project" value="UniProtKB-SubCell"/>
</dbReference>
<accession>A0A5Q2QD50</accession>
<evidence type="ECO:0000256" key="10">
    <source>
        <dbReference type="ARBA" id="ARBA00022683"/>
    </source>
</evidence>
<dbReference type="GO" id="GO:0016301">
    <property type="term" value="F:kinase activity"/>
    <property type="evidence" value="ECO:0007669"/>
    <property type="project" value="UniProtKB-KW"/>
</dbReference>
<dbReference type="SUPFAM" id="SSF55781">
    <property type="entry name" value="GAF domain-like"/>
    <property type="match status" value="1"/>
</dbReference>
<dbReference type="Gene3D" id="3.20.20.60">
    <property type="entry name" value="Phosphoenolpyruvate-binding domains"/>
    <property type="match status" value="1"/>
</dbReference>
<dbReference type="Pfam" id="PF00391">
    <property type="entry name" value="PEP-utilizers"/>
    <property type="match status" value="1"/>
</dbReference>
<dbReference type="InterPro" id="IPR029016">
    <property type="entry name" value="GAF-like_dom_sf"/>
</dbReference>
<evidence type="ECO:0000313" key="16">
    <source>
        <dbReference type="Proteomes" id="UP000388235"/>
    </source>
</evidence>
<comment type="cofactor">
    <cofactor evidence="2">
        <name>Mg(2+)</name>
        <dbReference type="ChEBI" id="CHEBI:18420"/>
    </cofactor>
</comment>
<keyword evidence="12" id="KW-0418">Kinase</keyword>
<comment type="similarity">
    <text evidence="4">Belongs to the PEP-utilizing enzyme family.</text>
</comment>
<dbReference type="AlphaFoldDB" id="A0A5Q2QD50"/>
<sequence length="759" mass="82046">MIETLRGIVQGVANARDLNTAMELLVVKVKNAMNVGVCSVYLNDPQFQRFLLMASDGLNRQSVGKSYLEYGQGLVGLVAERAEPVNTDNAPGHPSYQYLNETGEDRYFSFLGVPIVHQRKVLGVIVVQQSTPRAFDDAEVSMLMTLSAQMASVVAHAQAIGEQGAWSWQTLSEDRRFHGIGASPGIGVGTAYVMQSSQLSAIPNTQADHPADEEGRFVAAVDELKASLDQTSDRLADRVGVEERTLFDAYIRMLDDDALAGAILGRIRGGQGAIGATARIADALSQRFDAMDDAYLRERGSDVRDLGRRLIAALQASSAEVEWPDQVVLVADELTPAVLGDVPRSKLAGLLAVRGSASSHVAIIARSMGVPCVVGAGDLPSAILHGLDVVVDGYRNLAVVNPGRFTRVAYQLVKREESQIERQLGKLAGTPAVTLDQHHLPLLVNMGAGGDSLAALALASEGCGLSRTEIPFMLESSFPTEAAQRAVYRAELEAFAPKPVTMRTLDIGGDKALPYFPIHEANPFLGWRGIRVSLDHPELFMAQVRAMIAASEGLGNLQIMLPMVSKVSELDEAIAMIHRAWEELVHEKLDVDLPKIGVMIEVPATVYQIPEIARRVDFVSVGSNDLTQYLLAVDRDNAQVADLYDGFHPAVIRALTAIAAGAKACGVHVSICGEMAGDPLAAPLLLAMGYDSLSMSVTQIKRVKRIITALTFARAHLWLDEVLVMENPEDIRRYLNEQFVGLELDQLIAPKGLRRLEGS</sequence>
<dbReference type="InterPro" id="IPR006318">
    <property type="entry name" value="PTS_EI-like"/>
</dbReference>
<dbReference type="KEGG" id="llp:GH975_00475"/>
<keyword evidence="16" id="KW-1185">Reference proteome</keyword>
<evidence type="ECO:0000256" key="7">
    <source>
        <dbReference type="ARBA" id="ARBA00022490"/>
    </source>
</evidence>
<dbReference type="InterPro" id="IPR036637">
    <property type="entry name" value="Phosphohistidine_dom_sf"/>
</dbReference>
<organism evidence="15 16">
    <name type="scientific">Litorivicinus lipolyticus</name>
    <dbReference type="NCBI Taxonomy" id="418701"/>
    <lineage>
        <taxon>Bacteria</taxon>
        <taxon>Pseudomonadati</taxon>
        <taxon>Pseudomonadota</taxon>
        <taxon>Gammaproteobacteria</taxon>
        <taxon>Oceanospirillales</taxon>
        <taxon>Litorivicinaceae</taxon>
        <taxon>Litorivicinus</taxon>
    </lineage>
</organism>
<dbReference type="InterPro" id="IPR023151">
    <property type="entry name" value="PEP_util_CS"/>
</dbReference>
<dbReference type="NCBIfam" id="TIGR01417">
    <property type="entry name" value="PTS_I_fam"/>
    <property type="match status" value="1"/>
</dbReference>
<dbReference type="Proteomes" id="UP000388235">
    <property type="component" value="Chromosome"/>
</dbReference>
<dbReference type="Pfam" id="PF05524">
    <property type="entry name" value="PEP-utilisers_N"/>
    <property type="match status" value="1"/>
</dbReference>
<evidence type="ECO:0000256" key="11">
    <source>
        <dbReference type="ARBA" id="ARBA00022723"/>
    </source>
</evidence>
<gene>
    <name evidence="15" type="primary">ptsP</name>
    <name evidence="15" type="ORF">GH975_00475</name>
</gene>
<keyword evidence="15" id="KW-0670">Pyruvate</keyword>
<dbReference type="GO" id="GO:0008965">
    <property type="term" value="F:phosphoenolpyruvate-protein phosphotransferase activity"/>
    <property type="evidence" value="ECO:0007669"/>
    <property type="project" value="UniProtKB-EC"/>
</dbReference>
<reference evidence="15 16" key="1">
    <citation type="submission" date="2019-11" db="EMBL/GenBank/DDBJ databases">
        <authorList>
            <person name="Khan S.A."/>
            <person name="Jeon C.O."/>
            <person name="Chun B.H."/>
        </authorList>
    </citation>
    <scope>NUCLEOTIDE SEQUENCE [LARGE SCALE GENOMIC DNA]</scope>
    <source>
        <strain evidence="15 16">IMCC 1097</strain>
    </source>
</reference>
<evidence type="ECO:0000256" key="2">
    <source>
        <dbReference type="ARBA" id="ARBA00001946"/>
    </source>
</evidence>
<dbReference type="Pfam" id="PF02896">
    <property type="entry name" value="PEP-utilizers_C"/>
    <property type="match status" value="1"/>
</dbReference>
<dbReference type="GO" id="GO:0009401">
    <property type="term" value="P:phosphoenolpyruvate-dependent sugar phosphotransferase system"/>
    <property type="evidence" value="ECO:0007669"/>
    <property type="project" value="UniProtKB-KW"/>
</dbReference>
<dbReference type="SUPFAM" id="SSF51621">
    <property type="entry name" value="Phosphoenolpyruvate/pyruvate domain"/>
    <property type="match status" value="1"/>
</dbReference>
<keyword evidence="7" id="KW-0963">Cytoplasm</keyword>
<evidence type="ECO:0000256" key="8">
    <source>
        <dbReference type="ARBA" id="ARBA00022597"/>
    </source>
</evidence>
<protein>
    <recommendedName>
        <fullName evidence="5">phosphoenolpyruvate--protein phosphotransferase</fullName>
        <ecNumber evidence="5">2.7.3.9</ecNumber>
    </recommendedName>
</protein>
<dbReference type="InterPro" id="IPR003018">
    <property type="entry name" value="GAF"/>
</dbReference>
<evidence type="ECO:0000256" key="3">
    <source>
        <dbReference type="ARBA" id="ARBA00004496"/>
    </source>
</evidence>
<dbReference type="InterPro" id="IPR008279">
    <property type="entry name" value="PEP-util_enz_mobile_dom"/>
</dbReference>
<dbReference type="EMBL" id="CP045871">
    <property type="protein sequence ID" value="QGG81243.1"/>
    <property type="molecule type" value="Genomic_DNA"/>
</dbReference>
<dbReference type="InterPro" id="IPR040442">
    <property type="entry name" value="Pyrv_kinase-like_dom_sf"/>
</dbReference>
<dbReference type="Pfam" id="PF01590">
    <property type="entry name" value="GAF"/>
    <property type="match status" value="1"/>
</dbReference>
<comment type="catalytic activity">
    <reaction evidence="1">
        <text>L-histidyl-[protein] + phosphoenolpyruvate = N(pros)-phospho-L-histidyl-[protein] + pyruvate</text>
        <dbReference type="Rhea" id="RHEA:23880"/>
        <dbReference type="Rhea" id="RHEA-COMP:9745"/>
        <dbReference type="Rhea" id="RHEA-COMP:9746"/>
        <dbReference type="ChEBI" id="CHEBI:15361"/>
        <dbReference type="ChEBI" id="CHEBI:29979"/>
        <dbReference type="ChEBI" id="CHEBI:58702"/>
        <dbReference type="ChEBI" id="CHEBI:64837"/>
        <dbReference type="EC" id="2.7.3.9"/>
    </reaction>
</comment>
<dbReference type="EC" id="2.7.3.9" evidence="5"/>
<dbReference type="SUPFAM" id="SSF52009">
    <property type="entry name" value="Phosphohistidine domain"/>
    <property type="match status" value="1"/>
</dbReference>
<dbReference type="SMART" id="SM00065">
    <property type="entry name" value="GAF"/>
    <property type="match status" value="1"/>
</dbReference>
<keyword evidence="13" id="KW-0460">Magnesium</keyword>
<evidence type="ECO:0000313" key="15">
    <source>
        <dbReference type="EMBL" id="QGG81243.1"/>
    </source>
</evidence>
<keyword evidence="6" id="KW-0813">Transport</keyword>
<dbReference type="PANTHER" id="PTHR46244">
    <property type="entry name" value="PHOSPHOENOLPYRUVATE-PROTEIN PHOSPHOTRANSFERASE"/>
    <property type="match status" value="1"/>
</dbReference>
<dbReference type="NCBIfam" id="NF008283">
    <property type="entry name" value="PRK11061.1"/>
    <property type="match status" value="1"/>
</dbReference>